<reference evidence="1" key="1">
    <citation type="submission" date="2018-02" db="EMBL/GenBank/DDBJ databases">
        <authorList>
            <person name="Cohen D.B."/>
            <person name="Kent A.D."/>
        </authorList>
    </citation>
    <scope>NUCLEOTIDE SEQUENCE</scope>
</reference>
<dbReference type="PANTHER" id="PTHR24559">
    <property type="entry name" value="TRANSPOSON TY3-I GAG-POL POLYPROTEIN"/>
    <property type="match status" value="1"/>
</dbReference>
<dbReference type="EMBL" id="OIVN01000242">
    <property type="protein sequence ID" value="SPC76910.1"/>
    <property type="molecule type" value="Genomic_DNA"/>
</dbReference>
<name>A0A2N9EQG7_FAGSY</name>
<proteinExistence type="predicted"/>
<dbReference type="AlphaFoldDB" id="A0A2N9EQG7"/>
<dbReference type="InterPro" id="IPR053134">
    <property type="entry name" value="RNA-dir_DNA_polymerase"/>
</dbReference>
<accession>A0A2N9EQG7</accession>
<evidence type="ECO:0000313" key="1">
    <source>
        <dbReference type="EMBL" id="SPC76910.1"/>
    </source>
</evidence>
<sequence>MPQLRKISSHHQSAAANQERVQELRPIFRCYSVFLVAMNMPDLDTDIVVHQIPLKLECKPVRQMLRRMKSEILLKIKEEVEKQLRAEFLSTVTYLDWVANIVPVPKKDGKVRMCMDYPNLNRASPKDNFPLPHIDTLIDNTTTNVMFLFMDGFSGYNQIKMVDEDKSKTIFVTH</sequence>
<evidence type="ECO:0008006" key="2">
    <source>
        <dbReference type="Google" id="ProtNLM"/>
    </source>
</evidence>
<organism evidence="1">
    <name type="scientific">Fagus sylvatica</name>
    <name type="common">Beechnut</name>
    <dbReference type="NCBI Taxonomy" id="28930"/>
    <lineage>
        <taxon>Eukaryota</taxon>
        <taxon>Viridiplantae</taxon>
        <taxon>Streptophyta</taxon>
        <taxon>Embryophyta</taxon>
        <taxon>Tracheophyta</taxon>
        <taxon>Spermatophyta</taxon>
        <taxon>Magnoliopsida</taxon>
        <taxon>eudicotyledons</taxon>
        <taxon>Gunneridae</taxon>
        <taxon>Pentapetalae</taxon>
        <taxon>rosids</taxon>
        <taxon>fabids</taxon>
        <taxon>Fagales</taxon>
        <taxon>Fagaceae</taxon>
        <taxon>Fagus</taxon>
    </lineage>
</organism>
<dbReference type="Gene3D" id="3.10.10.10">
    <property type="entry name" value="HIV Type 1 Reverse Transcriptase, subunit A, domain 1"/>
    <property type="match status" value="1"/>
</dbReference>
<dbReference type="PANTHER" id="PTHR24559:SF457">
    <property type="entry name" value="RNA-DIRECTED DNA POLYMERASE HOMOLOG"/>
    <property type="match status" value="1"/>
</dbReference>
<protein>
    <recommendedName>
        <fullName evidence="2">Reverse transcriptase domain-containing protein</fullName>
    </recommendedName>
</protein>
<gene>
    <name evidence="1" type="ORF">FSB_LOCUS4792</name>
</gene>
<dbReference type="InterPro" id="IPR043502">
    <property type="entry name" value="DNA/RNA_pol_sf"/>
</dbReference>
<dbReference type="Gene3D" id="3.30.70.270">
    <property type="match status" value="1"/>
</dbReference>
<dbReference type="InterPro" id="IPR043128">
    <property type="entry name" value="Rev_trsase/Diguanyl_cyclase"/>
</dbReference>
<dbReference type="SUPFAM" id="SSF56672">
    <property type="entry name" value="DNA/RNA polymerases"/>
    <property type="match status" value="1"/>
</dbReference>